<comment type="caution">
    <text evidence="1">The sequence shown here is derived from an EMBL/GenBank/DDBJ whole genome shotgun (WGS) entry which is preliminary data.</text>
</comment>
<protein>
    <submittedName>
        <fullName evidence="1">Uncharacterized protein</fullName>
    </submittedName>
</protein>
<evidence type="ECO:0000313" key="2">
    <source>
        <dbReference type="Proteomes" id="UP000037237"/>
    </source>
</evidence>
<sequence>MQIDVEVNYSTNDYHWLCFRHAVQEAMRGGNVMVEVTDYIMLCSLCEAELEESAEKHEEWYKNYVNKLEESSSPPPKTFRERQREEAELYFAEHGKEIGLDDEND</sequence>
<dbReference type="EMBL" id="LFWU01000001">
    <property type="protein sequence ID" value="KON34674.1"/>
    <property type="molecule type" value="Genomic_DNA"/>
</dbReference>
<proteinExistence type="predicted"/>
<dbReference type="Proteomes" id="UP000037237">
    <property type="component" value="Unassembled WGS sequence"/>
</dbReference>
<accession>A0A0M0C1S3</accession>
<organism evidence="1 2">
    <name type="scientific">miscellaneous Crenarchaeota group-1 archaeon SG8-32-1</name>
    <dbReference type="NCBI Taxonomy" id="1685124"/>
    <lineage>
        <taxon>Archaea</taxon>
        <taxon>Candidatus Bathyarchaeota</taxon>
        <taxon>MCG-1</taxon>
    </lineage>
</organism>
<dbReference type="AlphaFoldDB" id="A0A0M0C1S3"/>
<gene>
    <name evidence="1" type="ORF">AC477_00060</name>
</gene>
<evidence type="ECO:0000313" key="1">
    <source>
        <dbReference type="EMBL" id="KON34674.1"/>
    </source>
</evidence>
<name>A0A0M0C1S3_9ARCH</name>
<reference evidence="1 2" key="1">
    <citation type="submission" date="2015-06" db="EMBL/GenBank/DDBJ databases">
        <title>New insights into the roles of widespread benthic archaea in carbon and nitrogen cycling.</title>
        <authorList>
            <person name="Lazar C.S."/>
            <person name="Baker B.J."/>
            <person name="Seitz K.W."/>
            <person name="Hyde A.S."/>
            <person name="Dick G.J."/>
            <person name="Hinrichs K.-U."/>
            <person name="Teske A.P."/>
        </authorList>
    </citation>
    <scope>NUCLEOTIDE SEQUENCE [LARGE SCALE GENOMIC DNA]</scope>
    <source>
        <strain evidence="1">SG8-32-1</strain>
    </source>
</reference>